<evidence type="ECO:0000313" key="2">
    <source>
        <dbReference type="EMBL" id="OAQ59757.2"/>
    </source>
</evidence>
<feature type="region of interest" description="Disordered" evidence="1">
    <location>
        <begin position="491"/>
        <end position="549"/>
    </location>
</feature>
<dbReference type="OrthoDB" id="10343672at2759"/>
<name>A0A179F2V0_METCM</name>
<dbReference type="KEGG" id="pchm:VFPPC_14999"/>
<sequence>MDIFAVLASYLREELIHNDEFFFSITEFFDSPSETCATDKWVLRRSYIEELYTINEEFEIEVRDHEHVRCTLKLTLQNQDAPRKDTREEIFKTRAWYGPDPDVEVNGQLEALSTSNAKHRADDGQNSTENRILLMVKSYVKGIQILVGKSGQCQRQRLAGLEGCLIQSRIDKEDEITQLIPFFEKLKINGEKVDTICSTTHEHTKDLEQKKASIHRSTASMHNVGCYLTGITKHRNLLPDGQPMPSKGKNRPAFNCGRGVERILGVSSKLAEYYSDDLAISTFTFLEIGACGVTRLGAFAPDKHEKFFCDAAASLIDLSLRRLASSYEEAKQVIVNSTNSEVDQIALCKGGVNHVPVMNPFAFHAWFAEEDYDSLCAKLGHMAFINVPREIFSQLSTSTIIRQACERLANMSKSLTTDTSKSFILHNAPRLAKHITKTQMATRTLHYQDKDGNLKLAVRVLKGDALPQELTTASMAVVYIIIDILLDRCPKPKKGQPPPKLRRASKRQRTLELLPGYADIPTGPQQQPLHWPNSGFQSEADSNSQVQRA</sequence>
<proteinExistence type="predicted"/>
<accession>A0A179F2V0</accession>
<keyword evidence="3" id="KW-1185">Reference proteome</keyword>
<dbReference type="EMBL" id="LSBJ02000002">
    <property type="protein sequence ID" value="OAQ59757.2"/>
    <property type="molecule type" value="Genomic_DNA"/>
</dbReference>
<reference evidence="2 3" key="1">
    <citation type="journal article" date="2016" name="PLoS Pathog.">
        <title>Biosynthesis of antibiotic leucinostatins in bio-control fungus Purpureocillium lilacinum and their inhibition on phytophthora revealed by genome mining.</title>
        <authorList>
            <person name="Wang G."/>
            <person name="Liu Z."/>
            <person name="Lin R."/>
            <person name="Li E."/>
            <person name="Mao Z."/>
            <person name="Ling J."/>
            <person name="Yang Y."/>
            <person name="Yin W.B."/>
            <person name="Xie B."/>
        </authorList>
    </citation>
    <scope>NUCLEOTIDE SEQUENCE [LARGE SCALE GENOMIC DNA]</scope>
    <source>
        <strain evidence="2">170</strain>
    </source>
</reference>
<dbReference type="Proteomes" id="UP000078397">
    <property type="component" value="Unassembled WGS sequence"/>
</dbReference>
<dbReference type="GeneID" id="28856756"/>
<evidence type="ECO:0000313" key="3">
    <source>
        <dbReference type="Proteomes" id="UP000078397"/>
    </source>
</evidence>
<protein>
    <submittedName>
        <fullName evidence="2">Uncharacterized protein</fullName>
    </submittedName>
</protein>
<organism evidence="2 3">
    <name type="scientific">Pochonia chlamydosporia 170</name>
    <dbReference type="NCBI Taxonomy" id="1380566"/>
    <lineage>
        <taxon>Eukaryota</taxon>
        <taxon>Fungi</taxon>
        <taxon>Dikarya</taxon>
        <taxon>Ascomycota</taxon>
        <taxon>Pezizomycotina</taxon>
        <taxon>Sordariomycetes</taxon>
        <taxon>Hypocreomycetidae</taxon>
        <taxon>Hypocreales</taxon>
        <taxon>Clavicipitaceae</taxon>
        <taxon>Pochonia</taxon>
    </lineage>
</organism>
<feature type="compositionally biased region" description="Polar residues" evidence="1">
    <location>
        <begin position="523"/>
        <end position="549"/>
    </location>
</feature>
<comment type="caution">
    <text evidence="2">The sequence shown here is derived from an EMBL/GenBank/DDBJ whole genome shotgun (WGS) entry which is preliminary data.</text>
</comment>
<gene>
    <name evidence="2" type="ORF">VFPPC_14999</name>
</gene>
<dbReference type="RefSeq" id="XP_022284046.1">
    <property type="nucleotide sequence ID" value="XM_022428947.1"/>
</dbReference>
<evidence type="ECO:0000256" key="1">
    <source>
        <dbReference type="SAM" id="MobiDB-lite"/>
    </source>
</evidence>
<dbReference type="AlphaFoldDB" id="A0A179F2V0"/>